<protein>
    <recommendedName>
        <fullName evidence="5">Lipoprotein</fullName>
    </recommendedName>
</protein>
<evidence type="ECO:0000313" key="4">
    <source>
        <dbReference type="Proteomes" id="UP000481417"/>
    </source>
</evidence>
<comment type="caution">
    <text evidence="3">The sequence shown here is derived from an EMBL/GenBank/DDBJ whole genome shotgun (WGS) entry which is preliminary data.</text>
</comment>
<gene>
    <name evidence="3" type="ORF">GIY56_02385</name>
</gene>
<feature type="region of interest" description="Disordered" evidence="1">
    <location>
        <begin position="85"/>
        <end position="106"/>
    </location>
</feature>
<evidence type="ECO:0008006" key="5">
    <source>
        <dbReference type="Google" id="ProtNLM"/>
    </source>
</evidence>
<feature type="chain" id="PRO_5027121542" description="Lipoprotein" evidence="2">
    <location>
        <begin position="22"/>
        <end position="106"/>
    </location>
</feature>
<accession>A0A6L6HL28</accession>
<dbReference type="AlphaFoldDB" id="A0A6L6HL28"/>
<organism evidence="3 4">
    <name type="scientific">Paracoccus lichenicola</name>
    <dbReference type="NCBI Taxonomy" id="2665644"/>
    <lineage>
        <taxon>Bacteria</taxon>
        <taxon>Pseudomonadati</taxon>
        <taxon>Pseudomonadota</taxon>
        <taxon>Alphaproteobacteria</taxon>
        <taxon>Rhodobacterales</taxon>
        <taxon>Paracoccaceae</taxon>
        <taxon>Paracoccus</taxon>
    </lineage>
</organism>
<keyword evidence="2" id="KW-0732">Signal</keyword>
<sequence>MRARAGVMVAIPLLAALSACGPVPVEQAEVTCLRDAELAVRPRTNVAVGIGTGFDGDTRGFGSVSVDLSGDYLMGRDPAQVYDRCVQRRSGQPPRRPLADQPGWTG</sequence>
<dbReference type="EMBL" id="WMBT01000001">
    <property type="protein sequence ID" value="MTD99131.1"/>
    <property type="molecule type" value="Genomic_DNA"/>
</dbReference>
<reference evidence="3 4" key="1">
    <citation type="submission" date="2019-11" db="EMBL/GenBank/DDBJ databases">
        <authorList>
            <person name="Lang L."/>
        </authorList>
    </citation>
    <scope>NUCLEOTIDE SEQUENCE [LARGE SCALE GENOMIC DNA]</scope>
    <source>
        <strain evidence="3 4">YIM 132242</strain>
    </source>
</reference>
<evidence type="ECO:0000256" key="2">
    <source>
        <dbReference type="SAM" id="SignalP"/>
    </source>
</evidence>
<dbReference type="Proteomes" id="UP000481417">
    <property type="component" value="Unassembled WGS sequence"/>
</dbReference>
<evidence type="ECO:0000256" key="1">
    <source>
        <dbReference type="SAM" id="MobiDB-lite"/>
    </source>
</evidence>
<proteinExistence type="predicted"/>
<feature type="signal peptide" evidence="2">
    <location>
        <begin position="1"/>
        <end position="21"/>
    </location>
</feature>
<keyword evidence="4" id="KW-1185">Reference proteome</keyword>
<dbReference type="PROSITE" id="PS51257">
    <property type="entry name" value="PROKAR_LIPOPROTEIN"/>
    <property type="match status" value="1"/>
</dbReference>
<evidence type="ECO:0000313" key="3">
    <source>
        <dbReference type="EMBL" id="MTD99131.1"/>
    </source>
</evidence>
<name>A0A6L6HL28_9RHOB</name>